<name>A0A1H9WA25_9BACI</name>
<dbReference type="PANTHER" id="PTHR30204">
    <property type="entry name" value="REDOX-CYCLING DRUG-SENSING TRANSCRIPTIONAL ACTIVATOR SOXR"/>
    <property type="match status" value="1"/>
</dbReference>
<evidence type="ECO:0000259" key="4">
    <source>
        <dbReference type="PROSITE" id="PS50937"/>
    </source>
</evidence>
<keyword evidence="1" id="KW-0805">Transcription regulation</keyword>
<reference evidence="6" key="1">
    <citation type="submission" date="2016-10" db="EMBL/GenBank/DDBJ databases">
        <authorList>
            <person name="Varghese N."/>
            <person name="Submissions S."/>
        </authorList>
    </citation>
    <scope>NUCLEOTIDE SEQUENCE [LARGE SCALE GENOMIC DNA]</scope>
    <source>
        <strain evidence="6">S9</strain>
    </source>
</reference>
<dbReference type="AlphaFoldDB" id="A0A1H9WA25"/>
<dbReference type="CDD" id="cd04776">
    <property type="entry name" value="HTH_GnyR"/>
    <property type="match status" value="1"/>
</dbReference>
<dbReference type="STRING" id="1601833.SAMN05518684_11559"/>
<dbReference type="SUPFAM" id="SSF46955">
    <property type="entry name" value="Putative DNA-binding domain"/>
    <property type="match status" value="1"/>
</dbReference>
<dbReference type="SMART" id="SM00422">
    <property type="entry name" value="HTH_MERR"/>
    <property type="match status" value="1"/>
</dbReference>
<keyword evidence="2 5" id="KW-0238">DNA-binding</keyword>
<dbReference type="PROSITE" id="PS50937">
    <property type="entry name" value="HTH_MERR_2"/>
    <property type="match status" value="1"/>
</dbReference>
<dbReference type="Pfam" id="PF13411">
    <property type="entry name" value="MerR_1"/>
    <property type="match status" value="1"/>
</dbReference>
<evidence type="ECO:0000256" key="2">
    <source>
        <dbReference type="ARBA" id="ARBA00023125"/>
    </source>
</evidence>
<dbReference type="PANTHER" id="PTHR30204:SF94">
    <property type="entry name" value="HEAVY METAL-DEPENDENT TRANSCRIPTIONAL REGULATOR HI_0293-RELATED"/>
    <property type="match status" value="1"/>
</dbReference>
<keyword evidence="6" id="KW-1185">Reference proteome</keyword>
<dbReference type="InterPro" id="IPR009061">
    <property type="entry name" value="DNA-bd_dom_put_sf"/>
</dbReference>
<dbReference type="GO" id="GO:0003700">
    <property type="term" value="F:DNA-binding transcription factor activity"/>
    <property type="evidence" value="ECO:0007669"/>
    <property type="project" value="InterPro"/>
</dbReference>
<feature type="domain" description="HTH merR-type" evidence="4">
    <location>
        <begin position="1"/>
        <end position="68"/>
    </location>
</feature>
<dbReference type="EMBL" id="FOGT01000015">
    <property type="protein sequence ID" value="SES30537.1"/>
    <property type="molecule type" value="Genomic_DNA"/>
</dbReference>
<gene>
    <name evidence="5" type="ORF">SAMN05518684_11559</name>
</gene>
<proteinExistence type="predicted"/>
<evidence type="ECO:0000256" key="3">
    <source>
        <dbReference type="ARBA" id="ARBA00023163"/>
    </source>
</evidence>
<dbReference type="InterPro" id="IPR047057">
    <property type="entry name" value="MerR_fam"/>
</dbReference>
<evidence type="ECO:0000313" key="6">
    <source>
        <dbReference type="Proteomes" id="UP000198571"/>
    </source>
</evidence>
<sequence>MTIREVAQKFEVSPRTLRYYEEIGILSPERTDNLQRHYYKKDIARLRLILRGKKFGFTLDEIKEMVTLFDSDRTGEKQLERTIAYGEAKIKEVDDQIDELKALKADMEMFKSLFEDELKKIRHSR</sequence>
<dbReference type="InterPro" id="IPR000551">
    <property type="entry name" value="MerR-type_HTH_dom"/>
</dbReference>
<evidence type="ECO:0000313" key="5">
    <source>
        <dbReference type="EMBL" id="SES30537.1"/>
    </source>
</evidence>
<keyword evidence="3" id="KW-0804">Transcription</keyword>
<dbReference type="GO" id="GO:0003677">
    <property type="term" value="F:DNA binding"/>
    <property type="evidence" value="ECO:0007669"/>
    <property type="project" value="UniProtKB-KW"/>
</dbReference>
<evidence type="ECO:0000256" key="1">
    <source>
        <dbReference type="ARBA" id="ARBA00023015"/>
    </source>
</evidence>
<dbReference type="Proteomes" id="UP000198571">
    <property type="component" value="Unassembled WGS sequence"/>
</dbReference>
<accession>A0A1H9WA25</accession>
<protein>
    <submittedName>
        <fullName evidence="5">DNA-binding transcriptional regulator, MerR family</fullName>
    </submittedName>
</protein>
<dbReference type="Gene3D" id="1.10.1660.10">
    <property type="match status" value="1"/>
</dbReference>
<organism evidence="5 6">
    <name type="scientific">Salipaludibacillus aurantiacus</name>
    <dbReference type="NCBI Taxonomy" id="1601833"/>
    <lineage>
        <taxon>Bacteria</taxon>
        <taxon>Bacillati</taxon>
        <taxon>Bacillota</taxon>
        <taxon>Bacilli</taxon>
        <taxon>Bacillales</taxon>
        <taxon>Bacillaceae</taxon>
    </lineage>
</organism>
<dbReference type="PRINTS" id="PR00040">
    <property type="entry name" value="HTHMERR"/>
</dbReference>